<feature type="signal peptide" evidence="1">
    <location>
        <begin position="1"/>
        <end position="29"/>
    </location>
</feature>
<evidence type="ECO:0000256" key="1">
    <source>
        <dbReference type="SAM" id="SignalP"/>
    </source>
</evidence>
<feature type="chain" id="PRO_5045140290" evidence="1">
    <location>
        <begin position="30"/>
        <end position="325"/>
    </location>
</feature>
<keyword evidence="1" id="KW-0732">Signal</keyword>
<evidence type="ECO:0000313" key="2">
    <source>
        <dbReference type="EMBL" id="MFB9768980.1"/>
    </source>
</evidence>
<name>A0ABV5WS46_9LACO</name>
<accession>A0ABV5WS46</accession>
<dbReference type="EMBL" id="JBHLZY010000008">
    <property type="protein sequence ID" value="MFB9768980.1"/>
    <property type="molecule type" value="Genomic_DNA"/>
</dbReference>
<comment type="caution">
    <text evidence="2">The sequence shown here is derived from an EMBL/GenBank/DDBJ whole genome shotgun (WGS) entry which is preliminary data.</text>
</comment>
<dbReference type="Pfam" id="PF06207">
    <property type="entry name" value="DUF1002"/>
    <property type="match status" value="1"/>
</dbReference>
<reference evidence="2 3" key="1">
    <citation type="submission" date="2024-09" db="EMBL/GenBank/DDBJ databases">
        <authorList>
            <person name="Sun Q."/>
            <person name="Mori K."/>
        </authorList>
    </citation>
    <scope>NUCLEOTIDE SEQUENCE [LARGE SCALE GENOMIC DNA]</scope>
    <source>
        <strain evidence="2 3">TBRC 4576</strain>
    </source>
</reference>
<dbReference type="InterPro" id="IPR009343">
    <property type="entry name" value="DUF1002"/>
</dbReference>
<organism evidence="2 3">
    <name type="scientific">Lactiplantibacillus modestisalitolerans</name>
    <dbReference type="NCBI Taxonomy" id="1457219"/>
    <lineage>
        <taxon>Bacteria</taxon>
        <taxon>Bacillati</taxon>
        <taxon>Bacillota</taxon>
        <taxon>Bacilli</taxon>
        <taxon>Lactobacillales</taxon>
        <taxon>Lactobacillaceae</taxon>
        <taxon>Lactiplantibacillus</taxon>
    </lineage>
</organism>
<gene>
    <name evidence="2" type="ORF">ACFFLI_03710</name>
</gene>
<dbReference type="Proteomes" id="UP001589691">
    <property type="component" value="Unassembled WGS sequence"/>
</dbReference>
<sequence length="325" mass="34730">MLKQIGFKFNWVALLTTLCFGLISWQVTANAETSSDTPIVTLGSSLTSSQKNGTINTLTASLNGADYQTLTVNGATLVKYLNPSGESFTSNSGVWSSAMIQKTSSGSGINVKILDYNGSNNITTITANQYKNAALTAGISDANIYVTSATPIDGSGALAGVYAAYAQNGETLNTKQVNAAQNELSTLSDITKENKDKDGYTDSQLNNAVAGAKKEMAQKGSDVTKNEITTIVNQQITNNNLTNVITNNQKQQIINLLVEIRDSGALNSSNFKNQASSLMKNIQSNAKGVFSKLNTAENRNFLQKIWDAIVNFFSSVFQALVNLIS</sequence>
<evidence type="ECO:0000313" key="3">
    <source>
        <dbReference type="Proteomes" id="UP001589691"/>
    </source>
</evidence>
<dbReference type="RefSeq" id="WP_137643083.1">
    <property type="nucleotide sequence ID" value="NZ_BJEA01000013.1"/>
</dbReference>
<proteinExistence type="predicted"/>
<protein>
    <submittedName>
        <fullName evidence="2">DUF1002 domain-containing protein</fullName>
    </submittedName>
</protein>
<keyword evidence="3" id="KW-1185">Reference proteome</keyword>